<reference evidence="2 3" key="1">
    <citation type="journal article" date="2012" name="PLoS Pathog.">
        <title>Diverse lifestyles and strategies of plant pathogenesis encoded in the genomes of eighteen Dothideomycetes fungi.</title>
        <authorList>
            <person name="Ohm R.A."/>
            <person name="Feau N."/>
            <person name="Henrissat B."/>
            <person name="Schoch C.L."/>
            <person name="Horwitz B.A."/>
            <person name="Barry K.W."/>
            <person name="Condon B.J."/>
            <person name="Copeland A.C."/>
            <person name="Dhillon B."/>
            <person name="Glaser F."/>
            <person name="Hesse C.N."/>
            <person name="Kosti I."/>
            <person name="LaButti K."/>
            <person name="Lindquist E.A."/>
            <person name="Lucas S."/>
            <person name="Salamov A.A."/>
            <person name="Bradshaw R.E."/>
            <person name="Ciuffetti L."/>
            <person name="Hamelin R.C."/>
            <person name="Kema G.H.J."/>
            <person name="Lawrence C."/>
            <person name="Scott J.A."/>
            <person name="Spatafora J.W."/>
            <person name="Turgeon B.G."/>
            <person name="de Wit P.J.G.M."/>
            <person name="Zhong S."/>
            <person name="Goodwin S.B."/>
            <person name="Grigoriev I.V."/>
        </authorList>
    </citation>
    <scope>NUCLEOTIDE SEQUENCE [LARGE SCALE GENOMIC DNA]</scope>
    <source>
        <strain evidence="2 3">UAMH 10762</strain>
    </source>
</reference>
<dbReference type="AlphaFoldDB" id="M2LS55"/>
<proteinExistence type="predicted"/>
<evidence type="ECO:0000256" key="1">
    <source>
        <dbReference type="SAM" id="MobiDB-lite"/>
    </source>
</evidence>
<dbReference type="EMBL" id="KB445554">
    <property type="protein sequence ID" value="EMC97302.1"/>
    <property type="molecule type" value="Genomic_DNA"/>
</dbReference>
<dbReference type="Proteomes" id="UP000011761">
    <property type="component" value="Unassembled WGS sequence"/>
</dbReference>
<feature type="region of interest" description="Disordered" evidence="1">
    <location>
        <begin position="128"/>
        <end position="200"/>
    </location>
</feature>
<dbReference type="KEGG" id="bcom:BAUCODRAFT_446362"/>
<dbReference type="HOGENOM" id="CLU_1366019_0_0_1"/>
<gene>
    <name evidence="2" type="ORF">BAUCODRAFT_446362</name>
</gene>
<dbReference type="GeneID" id="19114414"/>
<sequence>MSTRRRKVVHFHSAVVTLFARPPQLIEQDALESYEKHATVCPTCFSNFRQPPRGTVVFCPVGHERAYLVLRLLYARAGFIYATCRDRRATPVVVEVEPALGLVRHMVHAIEDWRHHLLSTYETAHLTSQPTRFTPPTNEARRWHPPNPRNDYRQMCDEGGNGARTRRRPVHGTDSGHARAVDHAFGQSRHGKRYSHGRGH</sequence>
<evidence type="ECO:0000313" key="3">
    <source>
        <dbReference type="Proteomes" id="UP000011761"/>
    </source>
</evidence>
<keyword evidence="3" id="KW-1185">Reference proteome</keyword>
<organism evidence="2 3">
    <name type="scientific">Baudoinia panamericana (strain UAMH 10762)</name>
    <name type="common">Angels' share fungus</name>
    <name type="synonym">Baudoinia compniacensis (strain UAMH 10762)</name>
    <dbReference type="NCBI Taxonomy" id="717646"/>
    <lineage>
        <taxon>Eukaryota</taxon>
        <taxon>Fungi</taxon>
        <taxon>Dikarya</taxon>
        <taxon>Ascomycota</taxon>
        <taxon>Pezizomycotina</taxon>
        <taxon>Dothideomycetes</taxon>
        <taxon>Dothideomycetidae</taxon>
        <taxon>Mycosphaerellales</taxon>
        <taxon>Teratosphaeriaceae</taxon>
        <taxon>Baudoinia</taxon>
    </lineage>
</organism>
<protein>
    <submittedName>
        <fullName evidence="2">Uncharacterized protein</fullName>
    </submittedName>
</protein>
<accession>M2LS55</accession>
<feature type="compositionally biased region" description="Polar residues" evidence="1">
    <location>
        <begin position="128"/>
        <end position="137"/>
    </location>
</feature>
<name>M2LS55_BAUPA</name>
<feature type="compositionally biased region" description="Basic residues" evidence="1">
    <location>
        <begin position="189"/>
        <end position="200"/>
    </location>
</feature>
<dbReference type="RefSeq" id="XP_007675749.1">
    <property type="nucleotide sequence ID" value="XM_007677559.1"/>
</dbReference>
<evidence type="ECO:0000313" key="2">
    <source>
        <dbReference type="EMBL" id="EMC97302.1"/>
    </source>
</evidence>